<dbReference type="CDD" id="cd02947">
    <property type="entry name" value="TRX_family"/>
    <property type="match status" value="1"/>
</dbReference>
<accession>A0A1I8QCG4</accession>
<dbReference type="PROSITE" id="PS00194">
    <property type="entry name" value="THIOREDOXIN_1"/>
    <property type="match status" value="1"/>
</dbReference>
<keyword evidence="7" id="KW-1185">Reference proteome</keyword>
<evidence type="ECO:0000256" key="3">
    <source>
        <dbReference type="PIRSR" id="PIRSR000077-1"/>
    </source>
</evidence>
<reference evidence="6" key="1">
    <citation type="submission" date="2020-05" db="UniProtKB">
        <authorList>
            <consortium name="EnsemblMetazoa"/>
        </authorList>
    </citation>
    <scope>IDENTIFICATION</scope>
    <source>
        <strain evidence="6">USDA</strain>
    </source>
</reference>
<dbReference type="Gene3D" id="3.40.30.10">
    <property type="entry name" value="Glutaredoxin"/>
    <property type="match status" value="1"/>
</dbReference>
<protein>
    <recommendedName>
        <fullName evidence="2">Thioredoxin</fullName>
    </recommendedName>
</protein>
<dbReference type="VEuPathDB" id="VectorBase:SCAU015876"/>
<evidence type="ECO:0000259" key="5">
    <source>
        <dbReference type="PROSITE" id="PS51352"/>
    </source>
</evidence>
<dbReference type="PANTHER" id="PTHR46115">
    <property type="entry name" value="THIOREDOXIN-LIKE PROTEIN 1"/>
    <property type="match status" value="1"/>
</dbReference>
<evidence type="ECO:0000256" key="4">
    <source>
        <dbReference type="PIRSR" id="PIRSR000077-4"/>
    </source>
</evidence>
<dbReference type="EnsemblMetazoa" id="SCAU015876-RA">
    <property type="protein sequence ID" value="SCAU015876-PA"/>
    <property type="gene ID" value="SCAU015876"/>
</dbReference>
<evidence type="ECO:0000256" key="1">
    <source>
        <dbReference type="ARBA" id="ARBA00023157"/>
    </source>
</evidence>
<dbReference type="Proteomes" id="UP000095300">
    <property type="component" value="Unassembled WGS sequence"/>
</dbReference>
<dbReference type="PRINTS" id="PR00421">
    <property type="entry name" value="THIOREDOXIN"/>
</dbReference>
<feature type="domain" description="Thioredoxin" evidence="5">
    <location>
        <begin position="1"/>
        <end position="107"/>
    </location>
</feature>
<dbReference type="InterPro" id="IPR005746">
    <property type="entry name" value="Thioredoxin"/>
</dbReference>
<evidence type="ECO:0000313" key="7">
    <source>
        <dbReference type="Proteomes" id="UP000095300"/>
    </source>
</evidence>
<feature type="site" description="Contributes to redox potential value" evidence="3">
    <location>
        <position position="33"/>
    </location>
</feature>
<name>A0A1I8QCG4_STOCA</name>
<dbReference type="PIRSF" id="PIRSF000077">
    <property type="entry name" value="Thioredoxin"/>
    <property type="match status" value="1"/>
</dbReference>
<feature type="disulfide bond" description="Redox-active" evidence="4">
    <location>
        <begin position="32"/>
        <end position="35"/>
    </location>
</feature>
<dbReference type="InterPro" id="IPR013766">
    <property type="entry name" value="Thioredoxin_domain"/>
</dbReference>
<feature type="site" description="Deprotonates C-terminal active site Cys" evidence="3">
    <location>
        <position position="26"/>
    </location>
</feature>
<dbReference type="PROSITE" id="PS51352">
    <property type="entry name" value="THIOREDOXIN_2"/>
    <property type="match status" value="1"/>
</dbReference>
<feature type="active site" description="Nucleophile" evidence="3">
    <location>
        <position position="35"/>
    </location>
</feature>
<dbReference type="SUPFAM" id="SSF52833">
    <property type="entry name" value="Thioredoxin-like"/>
    <property type="match status" value="1"/>
</dbReference>
<keyword evidence="1 4" id="KW-1015">Disulfide bond</keyword>
<feature type="active site" description="Nucleophile" evidence="3">
    <location>
        <position position="32"/>
    </location>
</feature>
<comment type="similarity">
    <text evidence="2">Belongs to the thioredoxin family.</text>
</comment>
<sequence length="112" mass="12709">MIYQIHSKEQLDNYVANAGDKLVVVDFFAAWCEHCKIIAPRLDELSRLYCGEALMLKVDVDECEDIAVDYNVVVMPTFVFIKNKIILDVCVGGHAEKLTKHFEKYIANANSP</sequence>
<dbReference type="Pfam" id="PF00085">
    <property type="entry name" value="Thioredoxin"/>
    <property type="match status" value="1"/>
</dbReference>
<dbReference type="InterPro" id="IPR017937">
    <property type="entry name" value="Thioredoxin_CS"/>
</dbReference>
<dbReference type="GO" id="GO:0015035">
    <property type="term" value="F:protein-disulfide reductase activity"/>
    <property type="evidence" value="ECO:0007669"/>
    <property type="project" value="InterPro"/>
</dbReference>
<dbReference type="InterPro" id="IPR036249">
    <property type="entry name" value="Thioredoxin-like_sf"/>
</dbReference>
<dbReference type="OrthoDB" id="2121326at2759"/>
<evidence type="ECO:0000313" key="6">
    <source>
        <dbReference type="EnsemblMetazoa" id="SCAU015876-PA"/>
    </source>
</evidence>
<dbReference type="KEGG" id="scac:106082693"/>
<organism evidence="6 7">
    <name type="scientific">Stomoxys calcitrans</name>
    <name type="common">Stable fly</name>
    <name type="synonym">Conops calcitrans</name>
    <dbReference type="NCBI Taxonomy" id="35570"/>
    <lineage>
        <taxon>Eukaryota</taxon>
        <taxon>Metazoa</taxon>
        <taxon>Ecdysozoa</taxon>
        <taxon>Arthropoda</taxon>
        <taxon>Hexapoda</taxon>
        <taxon>Insecta</taxon>
        <taxon>Pterygota</taxon>
        <taxon>Neoptera</taxon>
        <taxon>Endopterygota</taxon>
        <taxon>Diptera</taxon>
        <taxon>Brachycera</taxon>
        <taxon>Muscomorpha</taxon>
        <taxon>Muscoidea</taxon>
        <taxon>Muscidae</taxon>
        <taxon>Stomoxys</taxon>
    </lineage>
</organism>
<proteinExistence type="inferred from homology"/>
<dbReference type="STRING" id="35570.A0A1I8QCG4"/>
<gene>
    <name evidence="6" type="primary">106082693</name>
</gene>
<feature type="site" description="Contributes to redox potential value" evidence="3">
    <location>
        <position position="34"/>
    </location>
</feature>
<evidence type="ECO:0000256" key="2">
    <source>
        <dbReference type="PIRNR" id="PIRNR000077"/>
    </source>
</evidence>
<dbReference type="AlphaFoldDB" id="A0A1I8QCG4"/>
<keyword evidence="4" id="KW-0676">Redox-active center</keyword>